<organism evidence="3 4">
    <name type="scientific">Cyclotella atomus</name>
    <dbReference type="NCBI Taxonomy" id="382360"/>
    <lineage>
        <taxon>Eukaryota</taxon>
        <taxon>Sar</taxon>
        <taxon>Stramenopiles</taxon>
        <taxon>Ochrophyta</taxon>
        <taxon>Bacillariophyta</taxon>
        <taxon>Coscinodiscophyceae</taxon>
        <taxon>Thalassiosirophycidae</taxon>
        <taxon>Stephanodiscales</taxon>
        <taxon>Stephanodiscaceae</taxon>
        <taxon>Cyclotella</taxon>
    </lineage>
</organism>
<dbReference type="Proteomes" id="UP001530400">
    <property type="component" value="Unassembled WGS sequence"/>
</dbReference>
<feature type="transmembrane region" description="Helical" evidence="1">
    <location>
        <begin position="195"/>
        <end position="217"/>
    </location>
</feature>
<name>A0ABD3NHE9_9STRA</name>
<reference evidence="3 4" key="1">
    <citation type="submission" date="2024-10" db="EMBL/GenBank/DDBJ databases">
        <title>Updated reference genomes for cyclostephanoid diatoms.</title>
        <authorList>
            <person name="Roberts W.R."/>
            <person name="Alverson A.J."/>
        </authorList>
    </citation>
    <scope>NUCLEOTIDE SEQUENCE [LARGE SCALE GENOMIC DNA]</scope>
    <source>
        <strain evidence="3 4">AJA010-31</strain>
    </source>
</reference>
<comment type="caution">
    <text evidence="3">The sequence shown here is derived from an EMBL/GenBank/DDBJ whole genome shotgun (WGS) entry which is preliminary data.</text>
</comment>
<protein>
    <recommendedName>
        <fullName evidence="2">Sulfatase N-terminal domain-containing protein</fullName>
    </recommendedName>
</protein>
<keyword evidence="1" id="KW-0472">Membrane</keyword>
<feature type="transmembrane region" description="Helical" evidence="1">
    <location>
        <begin position="138"/>
        <end position="156"/>
    </location>
</feature>
<evidence type="ECO:0000313" key="3">
    <source>
        <dbReference type="EMBL" id="KAL3774944.1"/>
    </source>
</evidence>
<dbReference type="Pfam" id="PF00884">
    <property type="entry name" value="Sulfatase"/>
    <property type="match status" value="1"/>
</dbReference>
<evidence type="ECO:0000256" key="1">
    <source>
        <dbReference type="SAM" id="Phobius"/>
    </source>
</evidence>
<dbReference type="EMBL" id="JALLPJ020001172">
    <property type="protein sequence ID" value="KAL3774944.1"/>
    <property type="molecule type" value="Genomic_DNA"/>
</dbReference>
<feature type="transmembrane region" description="Helical" evidence="1">
    <location>
        <begin position="223"/>
        <end position="246"/>
    </location>
</feature>
<dbReference type="InterPro" id="IPR000917">
    <property type="entry name" value="Sulfatase_N"/>
</dbReference>
<dbReference type="Gene3D" id="3.40.720.10">
    <property type="entry name" value="Alkaline Phosphatase, subunit A"/>
    <property type="match status" value="1"/>
</dbReference>
<dbReference type="AlphaFoldDB" id="A0ABD3NHE9"/>
<feature type="transmembrane region" description="Helical" evidence="1">
    <location>
        <begin position="329"/>
        <end position="349"/>
    </location>
</feature>
<accession>A0ABD3NHE9</accession>
<keyword evidence="1" id="KW-0812">Transmembrane</keyword>
<gene>
    <name evidence="3" type="ORF">ACHAWO_007904</name>
</gene>
<keyword evidence="4" id="KW-1185">Reference proteome</keyword>
<sequence>MDPPTSSPSRTVAVSLGLSSRRSRIRSIKGDAEAQQPRGLVARYNYDFNHHQRKQNDKLCPFRVKTIVSRTLGILSVYVLFQSSEVLLSSITASVKLGASNEVHSIESKSFQGSDDASSTNLRKDGSNKEAETETLKIMSFVVLSLMTIIFISMFLRLPENITWRSIQAQFCCSLVVHFQGLLALQTNDGRALTMLKGVAGAGLEGIFLLSLMIMLLSKQRLWANGLVCLLGIFSIMILCATVTFFKKTGLPSVPDMFGVISGLRGARAYIKAESAGDMRRVIKGLLGAYGSALPSAFLVWKEGQRDALTFNSNAIGTDISREQRRRSILYFFMLFMALVVVYCLDAWVPIFHVYASICGSFIFSPGKSHIELLDHIGKSADGAPNLILLIHDSLSGEYAMTREESVGLMPFLQKEFQSNDNEFFFLEDTRSVSGDTMECLPAITSGCLPLNDKKGKAIASSTNMATQAKMRGYQTLSFSSSPLNMKGTKYFMIEDALSVNFDRIWHPGVTREPAVNAEAQSDRLMGKHFQSWIQEWSQNTTKAPFFAQFYYFDAHYPFFSGESNSSNRLDGMLMMVDKGIEDIFSYLNDVGELDNTIVVVSGDHGETYTGALWGRLAGWDANVLHPLTFMYVPKRLSARNPDIVTNLNHNRQQLVSTLDLFPTMLHILDGISSKNEYNVTDNDCVRGYDLLSKKIDPERIAWSFPSIQSNLNSDRGIIGVHYRRSSLVCRFGWPKDNHLKILTYDKIVGSRAEKEEGGDVPTMDEWRSLLERNESVNGMPHIAMNSKYFKTLLNKLDGFSNKVQLRNNNMNYCGSCYWIFRVTCDQRMDYMMTKYELAPEQALLAVMENVQCTRNQLQ</sequence>
<dbReference type="PANTHER" id="PTHR10974">
    <property type="entry name" value="FI08016P-RELATED"/>
    <property type="match status" value="1"/>
</dbReference>
<keyword evidence="1" id="KW-1133">Transmembrane helix</keyword>
<evidence type="ECO:0000313" key="4">
    <source>
        <dbReference type="Proteomes" id="UP001530400"/>
    </source>
</evidence>
<dbReference type="InterPro" id="IPR017850">
    <property type="entry name" value="Alkaline_phosphatase_core_sf"/>
</dbReference>
<evidence type="ECO:0000259" key="2">
    <source>
        <dbReference type="Pfam" id="PF00884"/>
    </source>
</evidence>
<proteinExistence type="predicted"/>
<dbReference type="SUPFAM" id="SSF53649">
    <property type="entry name" value="Alkaline phosphatase-like"/>
    <property type="match status" value="1"/>
</dbReference>
<feature type="domain" description="Sulfatase N-terminal" evidence="2">
    <location>
        <begin position="385"/>
        <end position="669"/>
    </location>
</feature>
<dbReference type="PANTHER" id="PTHR10974:SF39">
    <property type="entry name" value="E2F TRANSCRIPTION FACTOR CC-MB DOMAIN-CONTAINING PROTEIN"/>
    <property type="match status" value="1"/>
</dbReference>
<dbReference type="InterPro" id="IPR004245">
    <property type="entry name" value="DUF229"/>
</dbReference>